<dbReference type="GO" id="GO:0005886">
    <property type="term" value="C:plasma membrane"/>
    <property type="evidence" value="ECO:0007669"/>
    <property type="project" value="TreeGrafter"/>
</dbReference>
<dbReference type="OrthoDB" id="6493944at2759"/>
<sequence length="84" mass="8949">MVFCLVAVTASITFMTEFASNVSTGSVFIPIVLTIAESIHVHPLTLSLPVTVACSFAFMLPMATPPNAIVFDTKLVGMLEMVSQ</sequence>
<comment type="similarity">
    <text evidence="2">Belongs to the SLC13A/DASS transporter (TC 2.A.47) family. NADC subfamily.</text>
</comment>
<accession>A0A3P6T097</accession>
<keyword evidence="8" id="KW-1185">Reference proteome</keyword>
<dbReference type="Proteomes" id="UP000271889">
    <property type="component" value="Unassembled WGS sequence"/>
</dbReference>
<organism evidence="7 8">
    <name type="scientific">Cylicostephanus goldi</name>
    <name type="common">Nematode worm</name>
    <dbReference type="NCBI Taxonomy" id="71465"/>
    <lineage>
        <taxon>Eukaryota</taxon>
        <taxon>Metazoa</taxon>
        <taxon>Ecdysozoa</taxon>
        <taxon>Nematoda</taxon>
        <taxon>Chromadorea</taxon>
        <taxon>Rhabditida</taxon>
        <taxon>Rhabditina</taxon>
        <taxon>Rhabditomorpha</taxon>
        <taxon>Strongyloidea</taxon>
        <taxon>Strongylidae</taxon>
        <taxon>Cylicostephanus</taxon>
    </lineage>
</organism>
<dbReference type="GO" id="GO:0015141">
    <property type="term" value="F:succinate transmembrane transporter activity"/>
    <property type="evidence" value="ECO:0007669"/>
    <property type="project" value="TreeGrafter"/>
</dbReference>
<dbReference type="InterPro" id="IPR031312">
    <property type="entry name" value="Na/sul_symport_CS"/>
</dbReference>
<evidence type="ECO:0000256" key="3">
    <source>
        <dbReference type="ARBA" id="ARBA00022448"/>
    </source>
</evidence>
<evidence type="ECO:0008006" key="9">
    <source>
        <dbReference type="Google" id="ProtNLM"/>
    </source>
</evidence>
<evidence type="ECO:0000313" key="8">
    <source>
        <dbReference type="Proteomes" id="UP000271889"/>
    </source>
</evidence>
<proteinExistence type="inferred from homology"/>
<reference evidence="7 8" key="1">
    <citation type="submission" date="2018-11" db="EMBL/GenBank/DDBJ databases">
        <authorList>
            <consortium name="Pathogen Informatics"/>
        </authorList>
    </citation>
    <scope>NUCLEOTIDE SEQUENCE [LARGE SCALE GENOMIC DNA]</scope>
</reference>
<evidence type="ECO:0000256" key="1">
    <source>
        <dbReference type="ARBA" id="ARBA00004141"/>
    </source>
</evidence>
<evidence type="ECO:0000256" key="5">
    <source>
        <dbReference type="ARBA" id="ARBA00022989"/>
    </source>
</evidence>
<keyword evidence="6" id="KW-0472">Membrane</keyword>
<dbReference type="GO" id="GO:0015137">
    <property type="term" value="F:citrate transmembrane transporter activity"/>
    <property type="evidence" value="ECO:0007669"/>
    <property type="project" value="TreeGrafter"/>
</dbReference>
<evidence type="ECO:0000256" key="2">
    <source>
        <dbReference type="ARBA" id="ARBA00006772"/>
    </source>
</evidence>
<protein>
    <recommendedName>
        <fullName evidence="9">Citrate transporter-like domain-containing protein</fullName>
    </recommendedName>
</protein>
<evidence type="ECO:0000256" key="4">
    <source>
        <dbReference type="ARBA" id="ARBA00022692"/>
    </source>
</evidence>
<dbReference type="EMBL" id="UYRV01027712">
    <property type="protein sequence ID" value="VDK81372.1"/>
    <property type="molecule type" value="Genomic_DNA"/>
</dbReference>
<keyword evidence="5" id="KW-1133">Transmembrane helix</keyword>
<evidence type="ECO:0000256" key="6">
    <source>
        <dbReference type="ARBA" id="ARBA00023136"/>
    </source>
</evidence>
<keyword evidence="4" id="KW-0812">Transmembrane</keyword>
<gene>
    <name evidence="7" type="ORF">CGOC_LOCUS7821</name>
</gene>
<name>A0A3P6T097_CYLGO</name>
<dbReference type="AlphaFoldDB" id="A0A3P6T097"/>
<comment type="subcellular location">
    <subcellularLocation>
        <location evidence="1">Membrane</location>
        <topology evidence="1">Multi-pass membrane protein</topology>
    </subcellularLocation>
</comment>
<evidence type="ECO:0000313" key="7">
    <source>
        <dbReference type="EMBL" id="VDK81372.1"/>
    </source>
</evidence>
<dbReference type="InterPro" id="IPR001898">
    <property type="entry name" value="SLC13A/DASS"/>
</dbReference>
<keyword evidence="3" id="KW-0813">Transport</keyword>
<dbReference type="PROSITE" id="PS01271">
    <property type="entry name" value="NA_SULFATE"/>
    <property type="match status" value="1"/>
</dbReference>
<dbReference type="PANTHER" id="PTHR10283:SF84">
    <property type="entry name" value="SODIUM-DEPENDENT HIGH-AFFINITY DICARBOXYLATE TRANSPORTER 2"/>
    <property type="match status" value="1"/>
</dbReference>
<dbReference type="Pfam" id="PF00939">
    <property type="entry name" value="Na_sulph_symp"/>
    <property type="match status" value="1"/>
</dbReference>
<dbReference type="PANTHER" id="PTHR10283">
    <property type="entry name" value="SOLUTE CARRIER FAMILY 13 MEMBER"/>
    <property type="match status" value="1"/>
</dbReference>